<dbReference type="EMBL" id="CP130318">
    <property type="protein sequence ID" value="WNQ13943.1"/>
    <property type="molecule type" value="Genomic_DNA"/>
</dbReference>
<evidence type="ECO:0000313" key="9">
    <source>
        <dbReference type="Proteomes" id="UP001305702"/>
    </source>
</evidence>
<dbReference type="PROSITE" id="PS50885">
    <property type="entry name" value="HAMP"/>
    <property type="match status" value="1"/>
</dbReference>
<dbReference type="PANTHER" id="PTHR34220:SF7">
    <property type="entry name" value="SENSOR HISTIDINE KINASE YPDA"/>
    <property type="match status" value="1"/>
</dbReference>
<evidence type="ECO:0000256" key="6">
    <source>
        <dbReference type="SAM" id="Phobius"/>
    </source>
</evidence>
<dbReference type="Gene3D" id="3.30.565.10">
    <property type="entry name" value="Histidine kinase-like ATPase, C-terminal domain"/>
    <property type="match status" value="1"/>
</dbReference>
<accession>A0AA96LIL0</accession>
<keyword evidence="4" id="KW-0808">Transferase</keyword>
<name>A0AA96LIL0_9BACL</name>
<dbReference type="GO" id="GO:0005886">
    <property type="term" value="C:plasma membrane"/>
    <property type="evidence" value="ECO:0007669"/>
    <property type="project" value="UniProtKB-SubCell"/>
</dbReference>
<keyword evidence="3" id="KW-0597">Phosphoprotein</keyword>
<evidence type="ECO:0000313" key="8">
    <source>
        <dbReference type="EMBL" id="WNQ13943.1"/>
    </source>
</evidence>
<evidence type="ECO:0000256" key="3">
    <source>
        <dbReference type="ARBA" id="ARBA00022553"/>
    </source>
</evidence>
<dbReference type="InterPro" id="IPR050640">
    <property type="entry name" value="Bact_2-comp_sensor_kinase"/>
</dbReference>
<sequence length="591" mass="67408">MLNKLWLGGFSSLRNRLFLVFLLFILIPYSLLQFYSVSRIQQSFVDQVVHQNTEQLEQLKFIFEDMRSTVFRIAVRLEREPVVLGLLNDPPQDEAETTRQMEALWTDIKSKALTSPYIYYSLLTRDGREYPSYRPGKPSDLTWLPNDKLQAIRSGKTDYLWIPGDELIQLTEESRSTHYLSLYSLIRDNRKEPAAVVRISIDFQAWLSAMAKSFPITQDFYLLNEQGIVIGGTGDSSDPALAAYRYRTLETEGNSHQITGSFLYNRLPIPTMQWTMMSRFPLRLLFGDVEAVKRQMITTALLFTLLFVIITFLLLSTITRPLALLQKKMQNVVRQQLKTHLPTGSFRGELLAVAQAFNQMVSDLSGLLQKLKAEERQKEAVRYHMLLSQMNPHFLLNTLNVVKWNALSKGDEDTAGICVSLGTLLETSLNEETDLIHLRTERGLTEAYVSIQAFRYEQAFDIQWEYESRLEYALVPKLSLQPLVENAIFHGLAPKGGGKIRIRAYAERNRCFLEVEDNGGWKEASSGTAIRKRKGIGLKNVKERLGLMFKEEGTLTIEPSADGTKVILGFPLLLSTPYTEGGDPHVERSAR</sequence>
<organism evidence="8 9">
    <name type="scientific">Paenibacillus aurantius</name>
    <dbReference type="NCBI Taxonomy" id="2918900"/>
    <lineage>
        <taxon>Bacteria</taxon>
        <taxon>Bacillati</taxon>
        <taxon>Bacillota</taxon>
        <taxon>Bacilli</taxon>
        <taxon>Bacillales</taxon>
        <taxon>Paenibacillaceae</taxon>
        <taxon>Paenibacillus</taxon>
    </lineage>
</organism>
<evidence type="ECO:0000256" key="4">
    <source>
        <dbReference type="ARBA" id="ARBA00022679"/>
    </source>
</evidence>
<evidence type="ECO:0000256" key="2">
    <source>
        <dbReference type="ARBA" id="ARBA00022475"/>
    </source>
</evidence>
<dbReference type="SMART" id="SM00304">
    <property type="entry name" value="HAMP"/>
    <property type="match status" value="1"/>
</dbReference>
<protein>
    <submittedName>
        <fullName evidence="8">Histidine kinase</fullName>
    </submittedName>
</protein>
<dbReference type="Gene3D" id="6.10.340.10">
    <property type="match status" value="1"/>
</dbReference>
<dbReference type="Pfam" id="PF00672">
    <property type="entry name" value="HAMP"/>
    <property type="match status" value="1"/>
</dbReference>
<feature type="transmembrane region" description="Helical" evidence="6">
    <location>
        <begin position="300"/>
        <end position="319"/>
    </location>
</feature>
<gene>
    <name evidence="8" type="ORF">MJA45_13270</name>
</gene>
<dbReference type="InterPro" id="IPR036890">
    <property type="entry name" value="HATPase_C_sf"/>
</dbReference>
<keyword evidence="9" id="KW-1185">Reference proteome</keyword>
<dbReference type="AlphaFoldDB" id="A0AA96LIL0"/>
<dbReference type="InterPro" id="IPR010559">
    <property type="entry name" value="Sig_transdc_His_kin_internal"/>
</dbReference>
<dbReference type="CDD" id="cd06225">
    <property type="entry name" value="HAMP"/>
    <property type="match status" value="1"/>
</dbReference>
<dbReference type="Proteomes" id="UP001305702">
    <property type="component" value="Chromosome"/>
</dbReference>
<evidence type="ECO:0000259" key="7">
    <source>
        <dbReference type="PROSITE" id="PS50885"/>
    </source>
</evidence>
<dbReference type="GO" id="GO:0000155">
    <property type="term" value="F:phosphorelay sensor kinase activity"/>
    <property type="evidence" value="ECO:0007669"/>
    <property type="project" value="InterPro"/>
</dbReference>
<dbReference type="SUPFAM" id="SSF55874">
    <property type="entry name" value="ATPase domain of HSP90 chaperone/DNA topoisomerase II/histidine kinase"/>
    <property type="match status" value="1"/>
</dbReference>
<dbReference type="InterPro" id="IPR003660">
    <property type="entry name" value="HAMP_dom"/>
</dbReference>
<comment type="subcellular location">
    <subcellularLocation>
        <location evidence="1">Cell membrane</location>
        <topology evidence="1">Multi-pass membrane protein</topology>
    </subcellularLocation>
</comment>
<proteinExistence type="predicted"/>
<dbReference type="Pfam" id="PF06580">
    <property type="entry name" value="His_kinase"/>
    <property type="match status" value="1"/>
</dbReference>
<reference evidence="8 9" key="1">
    <citation type="submission" date="2022-02" db="EMBL/GenBank/DDBJ databases">
        <title>Paenibacillus sp. MBLB1776 Whole Genome Shotgun Sequencing.</title>
        <authorList>
            <person name="Hwang C.Y."/>
            <person name="Cho E.-S."/>
            <person name="Seo M.-J."/>
        </authorList>
    </citation>
    <scope>NUCLEOTIDE SEQUENCE [LARGE SCALE GENOMIC DNA]</scope>
    <source>
        <strain evidence="8 9">MBLB1776</strain>
    </source>
</reference>
<evidence type="ECO:0000256" key="1">
    <source>
        <dbReference type="ARBA" id="ARBA00004651"/>
    </source>
</evidence>
<keyword evidence="2" id="KW-1003">Cell membrane</keyword>
<keyword evidence="5 6" id="KW-0472">Membrane</keyword>
<keyword evidence="6" id="KW-1133">Transmembrane helix</keyword>
<dbReference type="KEGG" id="paun:MJA45_13270"/>
<keyword evidence="8" id="KW-0418">Kinase</keyword>
<keyword evidence="6" id="KW-0812">Transmembrane</keyword>
<feature type="domain" description="HAMP" evidence="7">
    <location>
        <begin position="316"/>
        <end position="369"/>
    </location>
</feature>
<evidence type="ECO:0000256" key="5">
    <source>
        <dbReference type="ARBA" id="ARBA00023136"/>
    </source>
</evidence>
<dbReference type="PANTHER" id="PTHR34220">
    <property type="entry name" value="SENSOR HISTIDINE KINASE YPDA"/>
    <property type="match status" value="1"/>
</dbReference>
<dbReference type="RefSeq" id="WP_315607724.1">
    <property type="nucleotide sequence ID" value="NZ_CP130318.1"/>
</dbReference>